<organism evidence="2 3">
    <name type="scientific">Aspergillus heteromorphus CBS 117.55</name>
    <dbReference type="NCBI Taxonomy" id="1448321"/>
    <lineage>
        <taxon>Eukaryota</taxon>
        <taxon>Fungi</taxon>
        <taxon>Dikarya</taxon>
        <taxon>Ascomycota</taxon>
        <taxon>Pezizomycotina</taxon>
        <taxon>Eurotiomycetes</taxon>
        <taxon>Eurotiomycetidae</taxon>
        <taxon>Eurotiales</taxon>
        <taxon>Aspergillaceae</taxon>
        <taxon>Aspergillus</taxon>
        <taxon>Aspergillus subgen. Circumdati</taxon>
    </lineage>
</organism>
<name>A0A317VAR3_9EURO</name>
<gene>
    <name evidence="2" type="ORF">BO70DRAFT_122791</name>
</gene>
<accession>A0A317VAR3</accession>
<dbReference type="VEuPathDB" id="FungiDB:BO70DRAFT_122791"/>
<protein>
    <submittedName>
        <fullName evidence="2">Uncharacterized protein</fullName>
    </submittedName>
</protein>
<sequence>MGGIYGTSRESRGTATYWRRNSRRNRRTRVTAGFGRERGETTSDGLEIAKKRKSDGLDGLNDQMAVWPVMDSRRSASQGGRRGAARRADVADTDALGRDAHHSRATVGHALILALLTGSHRRITASRATDGLLRNRCGQPHPGPLKILGRFPSAVTFVRCWLGSWGRGTGRRGEREQGHRRTVGNIMSSSGRLTGVALLEFGRKGESKGSGAGRGGRGRLISRRADDEIGGLGEMA</sequence>
<reference evidence="2 3" key="1">
    <citation type="submission" date="2016-12" db="EMBL/GenBank/DDBJ databases">
        <title>The genomes of Aspergillus section Nigri reveals drivers in fungal speciation.</title>
        <authorList>
            <consortium name="DOE Joint Genome Institute"/>
            <person name="Vesth T.C."/>
            <person name="Nybo J."/>
            <person name="Theobald S."/>
            <person name="Brandl J."/>
            <person name="Frisvad J.C."/>
            <person name="Nielsen K.F."/>
            <person name="Lyhne E.K."/>
            <person name="Kogle M.E."/>
            <person name="Kuo A."/>
            <person name="Riley R."/>
            <person name="Clum A."/>
            <person name="Nolan M."/>
            <person name="Lipzen A."/>
            <person name="Salamov A."/>
            <person name="Henrissat B."/>
            <person name="Wiebenga A."/>
            <person name="De Vries R.P."/>
            <person name="Grigoriev I.V."/>
            <person name="Mortensen U.H."/>
            <person name="Andersen M.R."/>
            <person name="Baker S.E."/>
        </authorList>
    </citation>
    <scope>NUCLEOTIDE SEQUENCE [LARGE SCALE GENOMIC DNA]</scope>
    <source>
        <strain evidence="2 3">CBS 117.55</strain>
    </source>
</reference>
<comment type="caution">
    <text evidence="2">The sequence shown here is derived from an EMBL/GenBank/DDBJ whole genome shotgun (WGS) entry which is preliminary data.</text>
</comment>
<feature type="region of interest" description="Disordered" evidence="1">
    <location>
        <begin position="1"/>
        <end position="45"/>
    </location>
</feature>
<dbReference type="GeneID" id="37060206"/>
<evidence type="ECO:0000313" key="2">
    <source>
        <dbReference type="EMBL" id="PWY71444.1"/>
    </source>
</evidence>
<dbReference type="AlphaFoldDB" id="A0A317VAR3"/>
<dbReference type="RefSeq" id="XP_025396143.1">
    <property type="nucleotide sequence ID" value="XM_025537969.1"/>
</dbReference>
<dbReference type="Proteomes" id="UP000247233">
    <property type="component" value="Unassembled WGS sequence"/>
</dbReference>
<evidence type="ECO:0000256" key="1">
    <source>
        <dbReference type="SAM" id="MobiDB-lite"/>
    </source>
</evidence>
<evidence type="ECO:0000313" key="3">
    <source>
        <dbReference type="Proteomes" id="UP000247233"/>
    </source>
</evidence>
<feature type="compositionally biased region" description="Basic residues" evidence="1">
    <location>
        <begin position="20"/>
        <end position="29"/>
    </location>
</feature>
<dbReference type="EMBL" id="MSFL01000028">
    <property type="protein sequence ID" value="PWY71444.1"/>
    <property type="molecule type" value="Genomic_DNA"/>
</dbReference>
<proteinExistence type="predicted"/>
<keyword evidence="3" id="KW-1185">Reference proteome</keyword>